<name>A0A3D8V7D1_9GAMM</name>
<comment type="caution">
    <text evidence="2">The sequence shown here is derived from an EMBL/GenBank/DDBJ whole genome shotgun (WGS) entry which is preliminary data.</text>
</comment>
<dbReference type="AlphaFoldDB" id="A0A3D8V7D1"/>
<feature type="domain" description="N-acetyltransferase" evidence="1">
    <location>
        <begin position="1"/>
        <end position="147"/>
    </location>
</feature>
<dbReference type="EMBL" id="QTJR01000022">
    <property type="protein sequence ID" value="RDY65334.1"/>
    <property type="molecule type" value="Genomic_DNA"/>
</dbReference>
<evidence type="ECO:0000259" key="1">
    <source>
        <dbReference type="PROSITE" id="PS51186"/>
    </source>
</evidence>
<dbReference type="Gene3D" id="3.40.630.30">
    <property type="match status" value="1"/>
</dbReference>
<proteinExistence type="predicted"/>
<dbReference type="SUPFAM" id="SSF55729">
    <property type="entry name" value="Acyl-CoA N-acyltransferases (Nat)"/>
    <property type="match status" value="1"/>
</dbReference>
<dbReference type="RefSeq" id="WP_115844968.1">
    <property type="nucleotide sequence ID" value="NZ_CP183976.1"/>
</dbReference>
<dbReference type="GO" id="GO:0016747">
    <property type="term" value="F:acyltransferase activity, transferring groups other than amino-acyl groups"/>
    <property type="evidence" value="ECO:0007669"/>
    <property type="project" value="InterPro"/>
</dbReference>
<reference evidence="2 3" key="1">
    <citation type="submission" date="2018-08" db="EMBL/GenBank/DDBJ databases">
        <title>Lysobacter soli KCTC 22011, whole genome shotgun sequence.</title>
        <authorList>
            <person name="Zhang X."/>
            <person name="Feng G."/>
            <person name="Zhu H."/>
        </authorList>
    </citation>
    <scope>NUCLEOTIDE SEQUENCE [LARGE SCALE GENOMIC DNA]</scope>
    <source>
        <strain evidence="2 3">KCTC 22011</strain>
    </source>
</reference>
<gene>
    <name evidence="2" type="ORF">DX912_17975</name>
</gene>
<dbReference type="PROSITE" id="PS51186">
    <property type="entry name" value="GNAT"/>
    <property type="match status" value="1"/>
</dbReference>
<protein>
    <submittedName>
        <fullName evidence="2">N-acetyltransferase</fullName>
    </submittedName>
</protein>
<evidence type="ECO:0000313" key="2">
    <source>
        <dbReference type="EMBL" id="RDY65334.1"/>
    </source>
</evidence>
<keyword evidence="3" id="KW-1185">Reference proteome</keyword>
<dbReference type="InterPro" id="IPR000182">
    <property type="entry name" value="GNAT_dom"/>
</dbReference>
<sequence>MWIRTETQDDHAAIRALLGEAFADSDGKGRIEQRIVDALREDGELSLCLVADIDGRIAGVAVFSPVAIDGAQSWYGLGPVAVAPRDQGHGVGTALIRAGLAELADQGAAGCVVLGEPQYYARFGFNNDGELRYADAPPQYFQSLAFNDAGAKGDVRYHRSFSTH</sequence>
<organism evidence="2 3">
    <name type="scientific">Lysobacter soli</name>
    <dbReference type="NCBI Taxonomy" id="453783"/>
    <lineage>
        <taxon>Bacteria</taxon>
        <taxon>Pseudomonadati</taxon>
        <taxon>Pseudomonadota</taxon>
        <taxon>Gammaproteobacteria</taxon>
        <taxon>Lysobacterales</taxon>
        <taxon>Lysobacteraceae</taxon>
        <taxon>Lysobacter</taxon>
    </lineage>
</organism>
<keyword evidence="2" id="KW-0808">Transferase</keyword>
<evidence type="ECO:0000313" key="3">
    <source>
        <dbReference type="Proteomes" id="UP000256829"/>
    </source>
</evidence>
<dbReference type="CDD" id="cd04301">
    <property type="entry name" value="NAT_SF"/>
    <property type="match status" value="1"/>
</dbReference>
<dbReference type="InterPro" id="IPR016181">
    <property type="entry name" value="Acyl_CoA_acyltransferase"/>
</dbReference>
<dbReference type="Proteomes" id="UP000256829">
    <property type="component" value="Unassembled WGS sequence"/>
</dbReference>
<accession>A0A3D8V7D1</accession>
<dbReference type="Pfam" id="PF13527">
    <property type="entry name" value="Acetyltransf_9"/>
    <property type="match status" value="1"/>
</dbReference>